<protein>
    <recommendedName>
        <fullName evidence="3">Flagellar protein FlgN</fullName>
    </recommendedName>
</protein>
<keyword evidence="2" id="KW-1185">Reference proteome</keyword>
<proteinExistence type="predicted"/>
<sequence length="139" mass="14596">MSDSIAISSHDPKDPWSSHAEALEGRLQALDEALRSQNPVQLDSASQALHKCLADALAAFHQAKKTGLQPLSPAMRQKLMLAQTRVTGLQATVHHAGASMSRTLNVLFPEEPGQGAATYGTLQPPASGAGAAMRAAYKA</sequence>
<gene>
    <name evidence="1" type="ORF">EIP75_03535</name>
</gene>
<name>A0A3R8S5G3_9BURK</name>
<evidence type="ECO:0000313" key="2">
    <source>
        <dbReference type="Proteomes" id="UP000269265"/>
    </source>
</evidence>
<evidence type="ECO:0008006" key="3">
    <source>
        <dbReference type="Google" id="ProtNLM"/>
    </source>
</evidence>
<comment type="caution">
    <text evidence="1">The sequence shown here is derived from an EMBL/GenBank/DDBJ whole genome shotgun (WGS) entry which is preliminary data.</text>
</comment>
<dbReference type="Proteomes" id="UP000269265">
    <property type="component" value="Unassembled WGS sequence"/>
</dbReference>
<evidence type="ECO:0000313" key="1">
    <source>
        <dbReference type="EMBL" id="RRS05942.1"/>
    </source>
</evidence>
<dbReference type="AlphaFoldDB" id="A0A3R8S5G3"/>
<dbReference type="RefSeq" id="WP_125241849.1">
    <property type="nucleotide sequence ID" value="NZ_RSED01000002.1"/>
</dbReference>
<reference evidence="1 2" key="1">
    <citation type="submission" date="2018-12" db="EMBL/GenBank/DDBJ databases">
        <title>The whole draft genome of Aquabacterium sp. SJQ9.</title>
        <authorList>
            <person name="Sun L."/>
            <person name="Gao X."/>
            <person name="Chen W."/>
            <person name="Huang K."/>
        </authorList>
    </citation>
    <scope>NUCLEOTIDE SEQUENCE [LARGE SCALE GENOMIC DNA]</scope>
    <source>
        <strain evidence="1 2">SJQ9</strain>
    </source>
</reference>
<dbReference type="EMBL" id="RSED01000002">
    <property type="protein sequence ID" value="RRS05942.1"/>
    <property type="molecule type" value="Genomic_DNA"/>
</dbReference>
<organism evidence="1 2">
    <name type="scientific">Aquabacterium soli</name>
    <dbReference type="NCBI Taxonomy" id="2493092"/>
    <lineage>
        <taxon>Bacteria</taxon>
        <taxon>Pseudomonadati</taxon>
        <taxon>Pseudomonadota</taxon>
        <taxon>Betaproteobacteria</taxon>
        <taxon>Burkholderiales</taxon>
        <taxon>Aquabacterium</taxon>
    </lineage>
</organism>
<accession>A0A3R8S5G3</accession>